<keyword evidence="8 10" id="KW-0456">Lyase</keyword>
<dbReference type="Proteomes" id="UP001603857">
    <property type="component" value="Unassembled WGS sequence"/>
</dbReference>
<evidence type="ECO:0000256" key="4">
    <source>
        <dbReference type="ARBA" id="ARBA00022605"/>
    </source>
</evidence>
<evidence type="ECO:0000256" key="5">
    <source>
        <dbReference type="ARBA" id="ARBA00022822"/>
    </source>
</evidence>
<name>A0ABD1NMZ2_9FABA</name>
<organism evidence="12 13">
    <name type="scientific">Flemingia macrophylla</name>
    <dbReference type="NCBI Taxonomy" id="520843"/>
    <lineage>
        <taxon>Eukaryota</taxon>
        <taxon>Viridiplantae</taxon>
        <taxon>Streptophyta</taxon>
        <taxon>Embryophyta</taxon>
        <taxon>Tracheophyta</taxon>
        <taxon>Spermatophyta</taxon>
        <taxon>Magnoliopsida</taxon>
        <taxon>eudicotyledons</taxon>
        <taxon>Gunneridae</taxon>
        <taxon>Pentapetalae</taxon>
        <taxon>rosids</taxon>
        <taxon>fabids</taxon>
        <taxon>Fabales</taxon>
        <taxon>Fabaceae</taxon>
        <taxon>Papilionoideae</taxon>
        <taxon>50 kb inversion clade</taxon>
        <taxon>NPAAA clade</taxon>
        <taxon>indigoferoid/millettioid clade</taxon>
        <taxon>Phaseoleae</taxon>
        <taxon>Flemingia</taxon>
    </lineage>
</organism>
<comment type="caution">
    <text evidence="12">The sequence shown here is derived from an EMBL/GenBank/DDBJ whole genome shotgun (WGS) entry which is preliminary data.</text>
</comment>
<keyword evidence="4 10" id="KW-0028">Amino-acid biosynthesis</keyword>
<dbReference type="AlphaFoldDB" id="A0ABD1NMZ2"/>
<dbReference type="Pfam" id="PF00291">
    <property type="entry name" value="PALP"/>
    <property type="match status" value="1"/>
</dbReference>
<dbReference type="EC" id="4.2.1.20" evidence="3 10"/>
<evidence type="ECO:0000256" key="1">
    <source>
        <dbReference type="ARBA" id="ARBA00001933"/>
    </source>
</evidence>
<dbReference type="PROSITE" id="PS00168">
    <property type="entry name" value="TRP_SYNTHASE_BETA"/>
    <property type="match status" value="1"/>
</dbReference>
<dbReference type="HAMAP" id="MF_00133">
    <property type="entry name" value="Trp_synth_beta"/>
    <property type="match status" value="1"/>
</dbReference>
<dbReference type="PIRSF" id="PIRSF001413">
    <property type="entry name" value="Trp_syn_beta"/>
    <property type="match status" value="1"/>
</dbReference>
<evidence type="ECO:0000259" key="11">
    <source>
        <dbReference type="Pfam" id="PF00291"/>
    </source>
</evidence>
<comment type="cofactor">
    <cofactor evidence="1 10">
        <name>pyridoxal 5'-phosphate</name>
        <dbReference type="ChEBI" id="CHEBI:597326"/>
    </cofactor>
</comment>
<comment type="catalytic activity">
    <reaction evidence="9 10">
        <text>(1S,2R)-1-C-(indol-3-yl)glycerol 3-phosphate + L-serine = D-glyceraldehyde 3-phosphate + L-tryptophan + H2O</text>
        <dbReference type="Rhea" id="RHEA:10532"/>
        <dbReference type="ChEBI" id="CHEBI:15377"/>
        <dbReference type="ChEBI" id="CHEBI:33384"/>
        <dbReference type="ChEBI" id="CHEBI:57912"/>
        <dbReference type="ChEBI" id="CHEBI:58866"/>
        <dbReference type="ChEBI" id="CHEBI:59776"/>
        <dbReference type="EC" id="4.2.1.20"/>
    </reaction>
</comment>
<dbReference type="InterPro" id="IPR023026">
    <property type="entry name" value="Trp_synth_beta/beta-like"/>
</dbReference>
<evidence type="ECO:0000256" key="9">
    <source>
        <dbReference type="ARBA" id="ARBA00049047"/>
    </source>
</evidence>
<dbReference type="Gene3D" id="3.40.50.1100">
    <property type="match status" value="2"/>
</dbReference>
<evidence type="ECO:0000256" key="2">
    <source>
        <dbReference type="ARBA" id="ARBA00004733"/>
    </source>
</evidence>
<keyword evidence="13" id="KW-1185">Reference proteome</keyword>
<evidence type="ECO:0000256" key="8">
    <source>
        <dbReference type="ARBA" id="ARBA00023239"/>
    </source>
</evidence>
<keyword evidence="7 10" id="KW-0057">Aromatic amino acid biosynthesis</keyword>
<dbReference type="InterPro" id="IPR006653">
    <property type="entry name" value="Trp_synth_b_CS"/>
</dbReference>
<dbReference type="SUPFAM" id="SSF53686">
    <property type="entry name" value="Tryptophan synthase beta subunit-like PLP-dependent enzymes"/>
    <property type="match status" value="1"/>
</dbReference>
<comment type="pathway">
    <text evidence="2 10">Amino-acid biosynthesis; L-tryptophan biosynthesis; L-tryptophan from chorismate: step 5/5.</text>
</comment>
<evidence type="ECO:0000256" key="3">
    <source>
        <dbReference type="ARBA" id="ARBA00012043"/>
    </source>
</evidence>
<evidence type="ECO:0000256" key="6">
    <source>
        <dbReference type="ARBA" id="ARBA00022898"/>
    </source>
</evidence>
<accession>A0ABD1NMZ2</accession>
<dbReference type="PANTHER" id="PTHR48077:SF4">
    <property type="entry name" value="TRYPTOPHAN SYNTHASE"/>
    <property type="match status" value="1"/>
</dbReference>
<protein>
    <recommendedName>
        <fullName evidence="3 10">Tryptophan synthase</fullName>
        <ecNumber evidence="3 10">4.2.1.20</ecNumber>
    </recommendedName>
</protein>
<dbReference type="PANTHER" id="PTHR48077">
    <property type="entry name" value="TRYPTOPHAN SYNTHASE-RELATED"/>
    <property type="match status" value="1"/>
</dbReference>
<dbReference type="InterPro" id="IPR006654">
    <property type="entry name" value="Trp_synth_beta"/>
</dbReference>
<evidence type="ECO:0000256" key="10">
    <source>
        <dbReference type="RuleBase" id="RU003663"/>
    </source>
</evidence>
<dbReference type="FunFam" id="3.40.50.1100:FF:000004">
    <property type="entry name" value="Tryptophan synthase beta chain"/>
    <property type="match status" value="1"/>
</dbReference>
<keyword evidence="6 10" id="KW-0663">Pyridoxal phosphate</keyword>
<evidence type="ECO:0000256" key="7">
    <source>
        <dbReference type="ARBA" id="ARBA00023141"/>
    </source>
</evidence>
<dbReference type="CDD" id="cd06446">
    <property type="entry name" value="Trp-synth_B"/>
    <property type="match status" value="1"/>
</dbReference>
<dbReference type="InterPro" id="IPR036052">
    <property type="entry name" value="TrpB-like_PALP_sf"/>
</dbReference>
<feature type="domain" description="Tryptophan synthase beta chain-like PALP" evidence="11">
    <location>
        <begin position="122"/>
        <end position="449"/>
    </location>
</feature>
<dbReference type="InterPro" id="IPR001926">
    <property type="entry name" value="TrpB-like_PALP"/>
</dbReference>
<evidence type="ECO:0000313" key="13">
    <source>
        <dbReference type="Proteomes" id="UP001603857"/>
    </source>
</evidence>
<sequence>MAWCKLQGAIVSCHSRTRHELTDEKGASSRLLEVVQPVVTRETIKIMLPELTIAYVPSTQIVESKPLPIPTSDSGKFGRFGGKFVPETLVACLNQLELHFENALRDQLFQAELAVALRDYVGRETPLYHAERLSEYYKSMNNGKGPDIYLKREDLSHTGSHKMNNALAQSMIAKRMGCKSVVTATGSGQHGLATAAACAKLGLDCTVFMAAKDMQRQSSNVRLIKLLGAQVEKVEGGFKDAASEAFRYWVGDLERNYHLTGSAVGPHPCPAMVREFQSVIGKETRIQALEKWGGKPDVVVACVGTGSNALGLFHEFIDDRDVRLIGVEAGGMGLESGAHSSSLTTGEVGVYHGAITYLLQDQDGQVIQPHSIAAGMEYPGVGPELSFLKESGRAEFCVANDQEALHAYERLCKLEGIVPSLEAAHALAILDKLVPTLHNGSKVVVNCSGRGDKDAATVFNRGLFDEE</sequence>
<reference evidence="12 13" key="1">
    <citation type="submission" date="2024-08" db="EMBL/GenBank/DDBJ databases">
        <title>Insights into the chromosomal genome structure of Flemingia macrophylla.</title>
        <authorList>
            <person name="Ding Y."/>
            <person name="Zhao Y."/>
            <person name="Bi W."/>
            <person name="Wu M."/>
            <person name="Zhao G."/>
            <person name="Gong Y."/>
            <person name="Li W."/>
            <person name="Zhang P."/>
        </authorList>
    </citation>
    <scope>NUCLEOTIDE SEQUENCE [LARGE SCALE GENOMIC DNA]</scope>
    <source>
        <strain evidence="12">DYQJB</strain>
        <tissue evidence="12">Leaf</tissue>
    </source>
</reference>
<dbReference type="EMBL" id="JBGMDY010000001">
    <property type="protein sequence ID" value="KAL2349514.1"/>
    <property type="molecule type" value="Genomic_DNA"/>
</dbReference>
<proteinExistence type="inferred from homology"/>
<dbReference type="GO" id="GO:0004834">
    <property type="term" value="F:tryptophan synthase activity"/>
    <property type="evidence" value="ECO:0007669"/>
    <property type="project" value="UniProtKB-EC"/>
</dbReference>
<dbReference type="NCBIfam" id="TIGR00263">
    <property type="entry name" value="trpB"/>
    <property type="match status" value="1"/>
</dbReference>
<keyword evidence="5 10" id="KW-0822">Tryptophan biosynthesis</keyword>
<evidence type="ECO:0000313" key="12">
    <source>
        <dbReference type="EMBL" id="KAL2349514.1"/>
    </source>
</evidence>
<gene>
    <name evidence="12" type="ORF">Fmac_003514</name>
</gene>